<keyword evidence="3" id="KW-1185">Reference proteome</keyword>
<dbReference type="Gene3D" id="1.25.10.10">
    <property type="entry name" value="Leucine-rich Repeat Variant"/>
    <property type="match status" value="1"/>
</dbReference>
<feature type="region of interest" description="Disordered" evidence="1">
    <location>
        <begin position="240"/>
        <end position="324"/>
    </location>
</feature>
<organism evidence="3">
    <name type="scientific">Salpingoeca rosetta (strain ATCC 50818 / BSB-021)</name>
    <dbReference type="NCBI Taxonomy" id="946362"/>
    <lineage>
        <taxon>Eukaryota</taxon>
        <taxon>Choanoflagellata</taxon>
        <taxon>Craspedida</taxon>
        <taxon>Salpingoecidae</taxon>
        <taxon>Salpingoeca</taxon>
    </lineage>
</organism>
<feature type="compositionally biased region" description="Low complexity" evidence="1">
    <location>
        <begin position="245"/>
        <end position="258"/>
    </location>
</feature>
<accession>F2U5W3</accession>
<proteinExistence type="predicted"/>
<dbReference type="InterPro" id="IPR016024">
    <property type="entry name" value="ARM-type_fold"/>
</dbReference>
<dbReference type="SUPFAM" id="SSF48371">
    <property type="entry name" value="ARM repeat"/>
    <property type="match status" value="1"/>
</dbReference>
<feature type="compositionally biased region" description="Low complexity" evidence="1">
    <location>
        <begin position="433"/>
        <end position="456"/>
    </location>
</feature>
<dbReference type="InterPro" id="IPR011989">
    <property type="entry name" value="ARM-like"/>
</dbReference>
<feature type="compositionally biased region" description="Basic and acidic residues" evidence="1">
    <location>
        <begin position="275"/>
        <end position="285"/>
    </location>
</feature>
<dbReference type="InParanoid" id="F2U5W3"/>
<dbReference type="Proteomes" id="UP000007799">
    <property type="component" value="Unassembled WGS sequence"/>
</dbReference>
<gene>
    <name evidence="2" type="ORF">PTSG_03536</name>
</gene>
<reference evidence="2" key="1">
    <citation type="submission" date="2009-08" db="EMBL/GenBank/DDBJ databases">
        <title>Annotation of Salpingoeca rosetta.</title>
        <authorList>
            <consortium name="The Broad Institute Genome Sequencing Platform"/>
            <person name="Russ C."/>
            <person name="Cuomo C."/>
            <person name="Burger G."/>
            <person name="Gray M.W."/>
            <person name="Holland P.W.H."/>
            <person name="King N."/>
            <person name="Lang F.B.F."/>
            <person name="Roger A.J."/>
            <person name="Ruiz-Trillo I."/>
            <person name="Young S.K."/>
            <person name="Zeng Q."/>
            <person name="Gargeya S."/>
            <person name="Alvarado L."/>
            <person name="Berlin A."/>
            <person name="Chapman S.B."/>
            <person name="Chen Z."/>
            <person name="Freedman E."/>
            <person name="Gellesch M."/>
            <person name="Goldberg J."/>
            <person name="Griggs A."/>
            <person name="Gujja S."/>
            <person name="Heilman E."/>
            <person name="Heiman D."/>
            <person name="Howarth C."/>
            <person name="Mehta T."/>
            <person name="Neiman D."/>
            <person name="Pearson M."/>
            <person name="Roberts A."/>
            <person name="Saif S."/>
            <person name="Shea T."/>
            <person name="Shenoy N."/>
            <person name="Sisk P."/>
            <person name="Stolte C."/>
            <person name="Sykes S."/>
            <person name="White J."/>
            <person name="Yandava C."/>
            <person name="Haas B."/>
            <person name="Nusbaum C."/>
            <person name="Birren B."/>
        </authorList>
    </citation>
    <scope>NUCLEOTIDE SEQUENCE [LARGE SCALE GENOMIC DNA]</scope>
    <source>
        <strain evidence="2">ATCC 50818</strain>
    </source>
</reference>
<dbReference type="eggNOG" id="ENOG502SMMN">
    <property type="taxonomic scope" value="Eukaryota"/>
</dbReference>
<dbReference type="KEGG" id="sre:PTSG_03536"/>
<evidence type="ECO:0000256" key="1">
    <source>
        <dbReference type="SAM" id="MobiDB-lite"/>
    </source>
</evidence>
<feature type="compositionally biased region" description="Gly residues" evidence="1">
    <location>
        <begin position="286"/>
        <end position="299"/>
    </location>
</feature>
<dbReference type="EMBL" id="GL832962">
    <property type="protein sequence ID" value="EGD82904.1"/>
    <property type="molecule type" value="Genomic_DNA"/>
</dbReference>
<name>F2U5W3_SALR5</name>
<protein>
    <submittedName>
        <fullName evidence="2">Uncharacterized protein</fullName>
    </submittedName>
</protein>
<feature type="region of interest" description="Disordered" evidence="1">
    <location>
        <begin position="412"/>
        <end position="465"/>
    </location>
</feature>
<evidence type="ECO:0000313" key="3">
    <source>
        <dbReference type="Proteomes" id="UP000007799"/>
    </source>
</evidence>
<dbReference type="AlphaFoldDB" id="F2U5W3"/>
<dbReference type="GeneID" id="16075849"/>
<sequence length="735" mass="78497">MPSPGPRIFISFQSIEGAREAVALRQRLQAHGIDHVALSPATRNDARVADLTQDHIRNADLIVVLGTKLYGKRTAELFSMHDELSFIIKEQKRVLLIHMCHNFKYISTQNLLTRSQHHSGIWFPQYQYATLRACASMTALSSSTTSVSAFSSSSSVSTLTLWKPEPPEAVICSILHLVSGASSRVHDVAVHVSRTRSGEQSPAPSTPHRHSQAATHGHECEVGSATASSQLTRYSESMGYWNPGATLTPTTARATARASTRRRLPKYSDSSSRSSCDDISSKERGTGGGDTGVCDGRGGVKNTVDEAGVNGGDGDDSTGSQGEGLRAAQQCLRSILCDPPAVYAKRAEALTTALTGIVACMIESPSTIVNALAADVHATNTIIDAAHMHAGDYEAQRLVCCIIERVVRRHTSQSRQRAHTRTTKAPTVAVGDVSNNNSSITNSVSDNNDNSNNTNSEDAAGSDPGNGWVEVRQVLLRKVPALMLMVMWHHQGDECIQTCGCGVLNMLVRDADGDRDDDNDDSSCDGSIVLNHMVAKGGYAAIITAMHTHSSVPAIQRAGCKVLAKLMRRCASTVSSVVDLGGVEVMTEALQQHKDNASIARAACHCISTLLKRILGCIRGKSTSTTSDSSSGGAVGAGKTAAAARTTAIVCDWSGDVASAAIATALHHQRSRSVHVASLSVFTTLVPIMQQQQQQRQDWQCVRTTAAKLATEAIHRFRDDAPILNLARTLLASLK</sequence>
<feature type="region of interest" description="Disordered" evidence="1">
    <location>
        <begin position="192"/>
        <end position="227"/>
    </location>
</feature>
<feature type="compositionally biased region" description="Basic residues" evidence="1">
    <location>
        <begin position="412"/>
        <end position="422"/>
    </location>
</feature>
<evidence type="ECO:0000313" key="2">
    <source>
        <dbReference type="EMBL" id="EGD82904.1"/>
    </source>
</evidence>
<dbReference type="RefSeq" id="XP_004995268.1">
    <property type="nucleotide sequence ID" value="XM_004995211.1"/>
</dbReference>